<reference evidence="1 2" key="1">
    <citation type="journal article" date="2019" name="Sci. Rep.">
        <title>Orb-weaving spider Araneus ventricosus genome elucidates the spidroin gene catalogue.</title>
        <authorList>
            <person name="Kono N."/>
            <person name="Nakamura H."/>
            <person name="Ohtoshi R."/>
            <person name="Moran D.A.P."/>
            <person name="Shinohara A."/>
            <person name="Yoshida Y."/>
            <person name="Fujiwara M."/>
            <person name="Mori M."/>
            <person name="Tomita M."/>
            <person name="Arakawa K."/>
        </authorList>
    </citation>
    <scope>NUCLEOTIDE SEQUENCE [LARGE SCALE GENOMIC DNA]</scope>
</reference>
<gene>
    <name evidence="1" type="ORF">AVEN_163719_1</name>
</gene>
<organism evidence="1 2">
    <name type="scientific">Araneus ventricosus</name>
    <name type="common">Orbweaver spider</name>
    <name type="synonym">Epeira ventricosa</name>
    <dbReference type="NCBI Taxonomy" id="182803"/>
    <lineage>
        <taxon>Eukaryota</taxon>
        <taxon>Metazoa</taxon>
        <taxon>Ecdysozoa</taxon>
        <taxon>Arthropoda</taxon>
        <taxon>Chelicerata</taxon>
        <taxon>Arachnida</taxon>
        <taxon>Araneae</taxon>
        <taxon>Araneomorphae</taxon>
        <taxon>Entelegynae</taxon>
        <taxon>Araneoidea</taxon>
        <taxon>Araneidae</taxon>
        <taxon>Araneus</taxon>
    </lineage>
</organism>
<accession>A0A4Y2HZL8</accession>
<proteinExistence type="predicted"/>
<name>A0A4Y2HZL8_ARAVE</name>
<sequence>MNLRFLYLPGSYKTILAIRASSINPEISYEGVGVTQWHFLEHPKRAVWDSDPVSCLATPCGKYPLSPEHHPQAELQWLSVAFHEDKIDTKCFPEKPQGSRISFLHLCVVIEIARKTCRALRLFNMIPLHTRTPLLQKRSIYFIIENSPLGDTTSWWTRSRRIRSRGTRQASLSPVRKIATENDIYGSLLRCVDSNPYHTSQGIKALFSSASVDSLPKYHYSNCSSEFPRSNVSIACKCRSSWKTLDGLPEDVACSLELSHAHSTGSVAVTASGTGAWGGVL</sequence>
<comment type="caution">
    <text evidence="1">The sequence shown here is derived from an EMBL/GenBank/DDBJ whole genome shotgun (WGS) entry which is preliminary data.</text>
</comment>
<keyword evidence="2" id="KW-1185">Reference proteome</keyword>
<evidence type="ECO:0000313" key="2">
    <source>
        <dbReference type="Proteomes" id="UP000499080"/>
    </source>
</evidence>
<evidence type="ECO:0000313" key="1">
    <source>
        <dbReference type="EMBL" id="GBM71004.1"/>
    </source>
</evidence>
<dbReference type="AlphaFoldDB" id="A0A4Y2HZL8"/>
<dbReference type="EMBL" id="BGPR01002286">
    <property type="protein sequence ID" value="GBM71004.1"/>
    <property type="molecule type" value="Genomic_DNA"/>
</dbReference>
<dbReference type="Proteomes" id="UP000499080">
    <property type="component" value="Unassembled WGS sequence"/>
</dbReference>
<protein>
    <submittedName>
        <fullName evidence="1">Uncharacterized protein</fullName>
    </submittedName>
</protein>